<organism evidence="2 3">
    <name type="scientific">Portunus trituberculatus</name>
    <name type="common">Swimming crab</name>
    <name type="synonym">Neptunus trituberculatus</name>
    <dbReference type="NCBI Taxonomy" id="210409"/>
    <lineage>
        <taxon>Eukaryota</taxon>
        <taxon>Metazoa</taxon>
        <taxon>Ecdysozoa</taxon>
        <taxon>Arthropoda</taxon>
        <taxon>Crustacea</taxon>
        <taxon>Multicrustacea</taxon>
        <taxon>Malacostraca</taxon>
        <taxon>Eumalacostraca</taxon>
        <taxon>Eucarida</taxon>
        <taxon>Decapoda</taxon>
        <taxon>Pleocyemata</taxon>
        <taxon>Brachyura</taxon>
        <taxon>Eubrachyura</taxon>
        <taxon>Portunoidea</taxon>
        <taxon>Portunidae</taxon>
        <taxon>Portuninae</taxon>
        <taxon>Portunus</taxon>
    </lineage>
</organism>
<sequence>MPPVHNLQPHKTEQDSYCVFFMFLRVPLPIALSPMQSHTTPPPVPLSHSPPTPSSQTASSIAIARPTCSIHHTCQPPMPTPTPSPVREGWSGRSVGILEPLPVCEGGGGGEGGEEGGKEEGEG</sequence>
<reference evidence="2 3" key="1">
    <citation type="submission" date="2019-05" db="EMBL/GenBank/DDBJ databases">
        <title>Another draft genome of Portunus trituberculatus and its Hox gene families provides insights of decapod evolution.</title>
        <authorList>
            <person name="Jeong J.-H."/>
            <person name="Song I."/>
            <person name="Kim S."/>
            <person name="Choi T."/>
            <person name="Kim D."/>
            <person name="Ryu S."/>
            <person name="Kim W."/>
        </authorList>
    </citation>
    <scope>NUCLEOTIDE SEQUENCE [LARGE SCALE GENOMIC DNA]</scope>
    <source>
        <tissue evidence="2">Muscle</tissue>
    </source>
</reference>
<dbReference type="EMBL" id="VSRR010060748">
    <property type="protein sequence ID" value="MPC82788.1"/>
    <property type="molecule type" value="Genomic_DNA"/>
</dbReference>
<protein>
    <submittedName>
        <fullName evidence="2">Uncharacterized protein</fullName>
    </submittedName>
</protein>
<evidence type="ECO:0000313" key="3">
    <source>
        <dbReference type="Proteomes" id="UP000324222"/>
    </source>
</evidence>
<accession>A0A5B7IPT4</accession>
<feature type="compositionally biased region" description="Pro residues" evidence="1">
    <location>
        <begin position="40"/>
        <end position="53"/>
    </location>
</feature>
<evidence type="ECO:0000256" key="1">
    <source>
        <dbReference type="SAM" id="MobiDB-lite"/>
    </source>
</evidence>
<dbReference type="Proteomes" id="UP000324222">
    <property type="component" value="Unassembled WGS sequence"/>
</dbReference>
<evidence type="ECO:0000313" key="2">
    <source>
        <dbReference type="EMBL" id="MPC82788.1"/>
    </source>
</evidence>
<keyword evidence="3" id="KW-1185">Reference proteome</keyword>
<comment type="caution">
    <text evidence="2">The sequence shown here is derived from an EMBL/GenBank/DDBJ whole genome shotgun (WGS) entry which is preliminary data.</text>
</comment>
<feature type="region of interest" description="Disordered" evidence="1">
    <location>
        <begin position="33"/>
        <end position="123"/>
    </location>
</feature>
<name>A0A5B7IPT4_PORTR</name>
<gene>
    <name evidence="2" type="ORF">E2C01_077470</name>
</gene>
<dbReference type="AlphaFoldDB" id="A0A5B7IPT4"/>
<proteinExistence type="predicted"/>